<proteinExistence type="predicted"/>
<accession>A0A8S5QV39</accession>
<protein>
    <submittedName>
        <fullName evidence="1">Uncharacterized protein</fullName>
    </submittedName>
</protein>
<dbReference type="EMBL" id="BK015734">
    <property type="protein sequence ID" value="DAE22565.1"/>
    <property type="molecule type" value="Genomic_DNA"/>
</dbReference>
<organism evidence="1">
    <name type="scientific">Siphoviridae sp. ctUWs1</name>
    <dbReference type="NCBI Taxonomy" id="2826352"/>
    <lineage>
        <taxon>Viruses</taxon>
        <taxon>Duplodnaviria</taxon>
        <taxon>Heunggongvirae</taxon>
        <taxon>Uroviricota</taxon>
        <taxon>Caudoviricetes</taxon>
    </lineage>
</organism>
<reference evidence="1" key="1">
    <citation type="journal article" date="2021" name="Proc. Natl. Acad. Sci. U.S.A.">
        <title>A Catalog of Tens of Thousands of Viruses from Human Metagenomes Reveals Hidden Associations with Chronic Diseases.</title>
        <authorList>
            <person name="Tisza M.J."/>
            <person name="Buck C.B."/>
        </authorList>
    </citation>
    <scope>NUCLEOTIDE SEQUENCE</scope>
    <source>
        <strain evidence="1">CtUWs1</strain>
    </source>
</reference>
<name>A0A8S5QV39_9CAUD</name>
<sequence>MPWQSVPVEYSRASISCDWPACTNRIDLNAIPADFDAEINDLNKVGRLALRRGWTVAPESYRVTCPDHNPPENKEKPK</sequence>
<evidence type="ECO:0000313" key="1">
    <source>
        <dbReference type="EMBL" id="DAE22565.1"/>
    </source>
</evidence>